<dbReference type="InterPro" id="IPR000182">
    <property type="entry name" value="GNAT_dom"/>
</dbReference>
<gene>
    <name evidence="2" type="ORF">CPRO_15500</name>
    <name evidence="3" type="ORF">SAMN02745151_01360</name>
</gene>
<dbReference type="Pfam" id="PF00583">
    <property type="entry name" value="Acetyltransf_1"/>
    <property type="match status" value="1"/>
</dbReference>
<reference evidence="3" key="4">
    <citation type="submission" date="2016-11" db="EMBL/GenBank/DDBJ databases">
        <authorList>
            <person name="Varghese N."/>
            <person name="Submissions S."/>
        </authorList>
    </citation>
    <scope>NUCLEOTIDE SEQUENCE</scope>
    <source>
        <strain evidence="3">DSM 1682</strain>
    </source>
</reference>
<dbReference type="Proteomes" id="UP000184204">
    <property type="component" value="Unassembled WGS sequence"/>
</dbReference>
<feature type="domain" description="N-acetyltransferase" evidence="1">
    <location>
        <begin position="1"/>
        <end position="157"/>
    </location>
</feature>
<keyword evidence="4" id="KW-1185">Reference proteome</keyword>
<dbReference type="PROSITE" id="PS51186">
    <property type="entry name" value="GNAT"/>
    <property type="match status" value="1"/>
</dbReference>
<reference evidence="5" key="3">
    <citation type="submission" date="2016-11" db="EMBL/GenBank/DDBJ databases">
        <authorList>
            <person name="Jaros S."/>
            <person name="Januszkiewicz K."/>
            <person name="Wedrychowicz H."/>
        </authorList>
    </citation>
    <scope>NUCLEOTIDE SEQUENCE [LARGE SCALE GENOMIC DNA]</scope>
    <source>
        <strain evidence="5">DSM 1682</strain>
    </source>
</reference>
<evidence type="ECO:0000313" key="5">
    <source>
        <dbReference type="Proteomes" id="UP000184204"/>
    </source>
</evidence>
<evidence type="ECO:0000259" key="1">
    <source>
        <dbReference type="PROSITE" id="PS51186"/>
    </source>
</evidence>
<accession>A0A0X1U885</accession>
<dbReference type="Gene3D" id="3.40.630.30">
    <property type="match status" value="1"/>
</dbReference>
<dbReference type="CDD" id="cd04301">
    <property type="entry name" value="NAT_SF"/>
    <property type="match status" value="1"/>
</dbReference>
<evidence type="ECO:0000313" key="3">
    <source>
        <dbReference type="EMBL" id="SHE64549.1"/>
    </source>
</evidence>
<dbReference type="Proteomes" id="UP000068026">
    <property type="component" value="Chromosome"/>
</dbReference>
<evidence type="ECO:0000313" key="4">
    <source>
        <dbReference type="Proteomes" id="UP000068026"/>
    </source>
</evidence>
<dbReference type="KEGG" id="cpro:CPRO_15500"/>
<dbReference type="EMBL" id="FQUA01000004">
    <property type="protein sequence ID" value="SHE64549.1"/>
    <property type="molecule type" value="Genomic_DNA"/>
</dbReference>
<protein>
    <submittedName>
        <fullName evidence="3">Acetyltransferase (GNAT) domain-containing protein</fullName>
    </submittedName>
    <submittedName>
        <fullName evidence="2">Acetyltransferase (GNAT) family protein</fullName>
    </submittedName>
</protein>
<reference evidence="2 4" key="1">
    <citation type="journal article" date="2016" name="Genome Announc.">
        <title>Complete Genome Sequence of the Amino Acid-Fermenting Clostridium propionicum X2 (DSM 1682).</title>
        <authorList>
            <person name="Poehlein A."/>
            <person name="Schlien K."/>
            <person name="Chowdhury N.P."/>
            <person name="Gottschalk G."/>
            <person name="Buckel W."/>
            <person name="Daniel R."/>
        </authorList>
    </citation>
    <scope>NUCLEOTIDE SEQUENCE [LARGE SCALE GENOMIC DNA]</scope>
    <source>
        <strain evidence="2 4">X2</strain>
    </source>
</reference>
<dbReference type="GO" id="GO:0016747">
    <property type="term" value="F:acyltransferase activity, transferring groups other than amino-acyl groups"/>
    <property type="evidence" value="ECO:0007669"/>
    <property type="project" value="InterPro"/>
</dbReference>
<dbReference type="RefSeq" id="WP_066049863.1">
    <property type="nucleotide sequence ID" value="NZ_CP014223.1"/>
</dbReference>
<name>A0A0X1U885_ANAPI</name>
<dbReference type="InterPro" id="IPR016181">
    <property type="entry name" value="Acyl_CoA_acyltransferase"/>
</dbReference>
<proteinExistence type="predicted"/>
<dbReference type="EMBL" id="CP014223">
    <property type="protein sequence ID" value="AMJ41143.1"/>
    <property type="molecule type" value="Genomic_DNA"/>
</dbReference>
<reference evidence="4" key="2">
    <citation type="submission" date="2016-01" db="EMBL/GenBank/DDBJ databases">
        <authorList>
            <person name="Poehlein A."/>
            <person name="Schlien K."/>
            <person name="Gottschalk G."/>
            <person name="Buckel W."/>
            <person name="Daniel R."/>
        </authorList>
    </citation>
    <scope>NUCLEOTIDE SEQUENCE [LARGE SCALE GENOMIC DNA]</scope>
    <source>
        <strain evidence="4">X2</strain>
    </source>
</reference>
<dbReference type="AlphaFoldDB" id="A0A0X1U885"/>
<evidence type="ECO:0000313" key="2">
    <source>
        <dbReference type="EMBL" id="AMJ41143.1"/>
    </source>
</evidence>
<sequence>MEVRVLQLEKEHTVYIARICSWFYHWWGEQEGFSMDKMEAYVLHSLCEDRIPQTYILLADEELVGVYQLSVMDLDVRPDIYPWLINVYIDKPYRGKGYLNLLMQSAKENCRRLGIKEIFLYTTHEGLYEKYGLRFKEEFDTFIEGNEIQRLYSWNIEN</sequence>
<organism evidence="3 5">
    <name type="scientific">Anaerotignum propionicum DSM 1682</name>
    <dbReference type="NCBI Taxonomy" id="991789"/>
    <lineage>
        <taxon>Bacteria</taxon>
        <taxon>Bacillati</taxon>
        <taxon>Bacillota</taxon>
        <taxon>Clostridia</taxon>
        <taxon>Lachnospirales</taxon>
        <taxon>Anaerotignaceae</taxon>
        <taxon>Anaerotignum</taxon>
    </lineage>
</organism>
<dbReference type="OrthoDB" id="119498at2"/>
<dbReference type="SUPFAM" id="SSF55729">
    <property type="entry name" value="Acyl-CoA N-acyltransferases (Nat)"/>
    <property type="match status" value="1"/>
</dbReference>